<gene>
    <name evidence="2" type="ORF">HGO97_003720</name>
</gene>
<dbReference type="Proteomes" id="UP000723714">
    <property type="component" value="Unassembled WGS sequence"/>
</dbReference>
<proteinExistence type="predicted"/>
<dbReference type="InterPro" id="IPR050789">
    <property type="entry name" value="Diverse_Enzym_Activities"/>
</dbReference>
<accession>A0ABS6D091</accession>
<dbReference type="EMBL" id="JABACJ020000002">
    <property type="protein sequence ID" value="MBU3874921.1"/>
    <property type="molecule type" value="Genomic_DNA"/>
</dbReference>
<dbReference type="RefSeq" id="WP_216239565.1">
    <property type="nucleotide sequence ID" value="NZ_JABACJ020000002.1"/>
</dbReference>
<dbReference type="Pfam" id="PF00144">
    <property type="entry name" value="Beta-lactamase"/>
    <property type="match status" value="1"/>
</dbReference>
<dbReference type="InterPro" id="IPR001466">
    <property type="entry name" value="Beta-lactam-related"/>
</dbReference>
<evidence type="ECO:0000313" key="2">
    <source>
        <dbReference type="EMBL" id="MBU3874921.1"/>
    </source>
</evidence>
<reference evidence="2 3" key="1">
    <citation type="submission" date="2021-06" db="EMBL/GenBank/DDBJ databases">
        <title>Faecalicatena sp. nov. isolated from porcine feces.</title>
        <authorList>
            <person name="Oh B.S."/>
            <person name="Lee J.H."/>
        </authorList>
    </citation>
    <scope>NUCLEOTIDE SEQUENCE [LARGE SCALE GENOMIC DNA]</scope>
    <source>
        <strain evidence="2 3">AGMB00832</strain>
    </source>
</reference>
<organism evidence="2 3">
    <name type="scientific">Faecalicatena faecalis</name>
    <dbReference type="NCBI Taxonomy" id="2726362"/>
    <lineage>
        <taxon>Bacteria</taxon>
        <taxon>Bacillati</taxon>
        <taxon>Bacillota</taxon>
        <taxon>Clostridia</taxon>
        <taxon>Lachnospirales</taxon>
        <taxon>Lachnospiraceae</taxon>
        <taxon>Faecalicatena</taxon>
    </lineage>
</organism>
<dbReference type="PANTHER" id="PTHR43283:SF3">
    <property type="entry name" value="BETA-LACTAMASE FAMILY PROTEIN (AFU_ORTHOLOGUE AFUA_5G07500)"/>
    <property type="match status" value="1"/>
</dbReference>
<comment type="caution">
    <text evidence="2">The sequence shown here is derived from an EMBL/GenBank/DDBJ whole genome shotgun (WGS) entry which is preliminary data.</text>
</comment>
<name>A0ABS6D091_9FIRM</name>
<evidence type="ECO:0000313" key="3">
    <source>
        <dbReference type="Proteomes" id="UP000723714"/>
    </source>
</evidence>
<dbReference type="PANTHER" id="PTHR43283">
    <property type="entry name" value="BETA-LACTAMASE-RELATED"/>
    <property type="match status" value="1"/>
</dbReference>
<feature type="domain" description="Beta-lactamase-related" evidence="1">
    <location>
        <begin position="8"/>
        <end position="384"/>
    </location>
</feature>
<keyword evidence="3" id="KW-1185">Reference proteome</keyword>
<evidence type="ECO:0000259" key="1">
    <source>
        <dbReference type="Pfam" id="PF00144"/>
    </source>
</evidence>
<protein>
    <submittedName>
        <fullName evidence="2">Beta-lactamase family protein</fullName>
    </submittedName>
</protein>
<sequence length="400" mass="45418">MEIQEIENSMQNYVANREMSGGALMVRKNKELVYQNKWGKGDIEGNVSISYDSIYRMMSLSKVVTAVGILKMMEQGKIGLDDELSKYIPEFSDMRVSCDERYRVDSDDYKKLYAQLPLFQMEEVKSVPAERKITIRDLLSHSSGLEQGSVGLCALLKMKNEDETLEQRVNRYAGYVLDFQPGMGTGYSPMASFDILGRVTEIVSGMRLEEYLQKEIAQPLEMTSTTYFLNDEQKSRLVRVYKRQDESLTDVTGTKEDMWGILRQDEAKFEQGCGGLFSTITDMEHLAEMLCNQGMYHGQQFLEARTVELMHTEAPKQHLEPEPGMVWGLGVRIRQNPKAADSYATEGTYGWSGAFGTHLVVSPKDNLEAVFMTKRTDLNGSGSYISREVERLVFGIWGSR</sequence>